<comment type="caution">
    <text evidence="2">The sequence shown here is derived from an EMBL/GenBank/DDBJ whole genome shotgun (WGS) entry which is preliminary data.</text>
</comment>
<feature type="non-terminal residue" evidence="2">
    <location>
        <position position="78"/>
    </location>
</feature>
<feature type="compositionally biased region" description="Pro residues" evidence="1">
    <location>
        <begin position="69"/>
        <end position="78"/>
    </location>
</feature>
<sequence>MIQSPSRHIPCLLLENVPEFPAPLTSPVSSSIIFLVTSRIFCNPPHLSSQQVDDLQGEVLASSQSCDSGPPPSSLMMS</sequence>
<keyword evidence="3" id="KW-1185">Reference proteome</keyword>
<evidence type="ECO:0000256" key="1">
    <source>
        <dbReference type="SAM" id="MobiDB-lite"/>
    </source>
</evidence>
<accession>A0ABN9DHG1</accession>
<reference evidence="2" key="1">
    <citation type="submission" date="2023-05" db="EMBL/GenBank/DDBJ databases">
        <authorList>
            <person name="Stuckert A."/>
        </authorList>
    </citation>
    <scope>NUCLEOTIDE SEQUENCE</scope>
</reference>
<proteinExistence type="predicted"/>
<feature type="region of interest" description="Disordered" evidence="1">
    <location>
        <begin position="58"/>
        <end position="78"/>
    </location>
</feature>
<dbReference type="EMBL" id="CATNWA010014450">
    <property type="protein sequence ID" value="CAI9571902.1"/>
    <property type="molecule type" value="Genomic_DNA"/>
</dbReference>
<protein>
    <submittedName>
        <fullName evidence="2">Uncharacterized protein</fullName>
    </submittedName>
</protein>
<gene>
    <name evidence="2" type="ORF">SPARVUS_LOCUS7322705</name>
</gene>
<evidence type="ECO:0000313" key="2">
    <source>
        <dbReference type="EMBL" id="CAI9571902.1"/>
    </source>
</evidence>
<name>A0ABN9DHG1_9NEOB</name>
<evidence type="ECO:0000313" key="3">
    <source>
        <dbReference type="Proteomes" id="UP001162483"/>
    </source>
</evidence>
<dbReference type="Proteomes" id="UP001162483">
    <property type="component" value="Unassembled WGS sequence"/>
</dbReference>
<organism evidence="2 3">
    <name type="scientific">Staurois parvus</name>
    <dbReference type="NCBI Taxonomy" id="386267"/>
    <lineage>
        <taxon>Eukaryota</taxon>
        <taxon>Metazoa</taxon>
        <taxon>Chordata</taxon>
        <taxon>Craniata</taxon>
        <taxon>Vertebrata</taxon>
        <taxon>Euteleostomi</taxon>
        <taxon>Amphibia</taxon>
        <taxon>Batrachia</taxon>
        <taxon>Anura</taxon>
        <taxon>Neobatrachia</taxon>
        <taxon>Ranoidea</taxon>
        <taxon>Ranidae</taxon>
        <taxon>Staurois</taxon>
    </lineage>
</organism>